<accession>A0A9N9K7J8</accession>
<dbReference type="EMBL" id="CAJVPY010048326">
    <property type="protein sequence ID" value="CAG8812073.1"/>
    <property type="molecule type" value="Genomic_DNA"/>
</dbReference>
<dbReference type="AlphaFoldDB" id="A0A9N9K7J8"/>
<keyword evidence="1" id="KW-0175">Coiled coil</keyword>
<sequence length="74" mass="8453">PFQRIADLEHQLSLHIQEINQLRISKVSSDQVIMTLCQVVNDLRTQVAELKHQIEVQQVSDSILPEEFLSNGNS</sequence>
<dbReference type="Proteomes" id="UP000789405">
    <property type="component" value="Unassembled WGS sequence"/>
</dbReference>
<evidence type="ECO:0000313" key="3">
    <source>
        <dbReference type="Proteomes" id="UP000789405"/>
    </source>
</evidence>
<proteinExistence type="predicted"/>
<feature type="non-terminal residue" evidence="2">
    <location>
        <position position="1"/>
    </location>
</feature>
<feature type="coiled-coil region" evidence="1">
    <location>
        <begin position="5"/>
        <end position="60"/>
    </location>
</feature>
<reference evidence="2" key="1">
    <citation type="submission" date="2021-06" db="EMBL/GenBank/DDBJ databases">
        <authorList>
            <person name="Kallberg Y."/>
            <person name="Tangrot J."/>
            <person name="Rosling A."/>
        </authorList>
    </citation>
    <scope>NUCLEOTIDE SEQUENCE</scope>
    <source>
        <strain evidence="2">MA453B</strain>
    </source>
</reference>
<protein>
    <submittedName>
        <fullName evidence="2">14563_t:CDS:1</fullName>
    </submittedName>
</protein>
<keyword evidence="3" id="KW-1185">Reference proteome</keyword>
<dbReference type="OrthoDB" id="10538048at2759"/>
<organism evidence="2 3">
    <name type="scientific">Dentiscutata erythropus</name>
    <dbReference type="NCBI Taxonomy" id="1348616"/>
    <lineage>
        <taxon>Eukaryota</taxon>
        <taxon>Fungi</taxon>
        <taxon>Fungi incertae sedis</taxon>
        <taxon>Mucoromycota</taxon>
        <taxon>Glomeromycotina</taxon>
        <taxon>Glomeromycetes</taxon>
        <taxon>Diversisporales</taxon>
        <taxon>Gigasporaceae</taxon>
        <taxon>Dentiscutata</taxon>
    </lineage>
</organism>
<evidence type="ECO:0000256" key="1">
    <source>
        <dbReference type="SAM" id="Coils"/>
    </source>
</evidence>
<name>A0A9N9K7J8_9GLOM</name>
<evidence type="ECO:0000313" key="2">
    <source>
        <dbReference type="EMBL" id="CAG8812073.1"/>
    </source>
</evidence>
<comment type="caution">
    <text evidence="2">The sequence shown here is derived from an EMBL/GenBank/DDBJ whole genome shotgun (WGS) entry which is preliminary data.</text>
</comment>
<gene>
    <name evidence="2" type="ORF">DERYTH_LOCUS25563</name>
</gene>